<dbReference type="PANTHER" id="PTHR45642:SF138">
    <property type="entry name" value="GDSL ESTERASE_LIPASE EXL3-LIKE"/>
    <property type="match status" value="1"/>
</dbReference>
<dbReference type="eggNOG" id="ENOG502QW19">
    <property type="taxonomic scope" value="Eukaryota"/>
</dbReference>
<name>A0A022REX4_ERYGU</name>
<dbReference type="CDD" id="cd01837">
    <property type="entry name" value="SGNH_plant_lipase_like"/>
    <property type="match status" value="1"/>
</dbReference>
<dbReference type="FunFam" id="3.40.50.1110:FF:000003">
    <property type="entry name" value="GDSL esterase/lipase APG"/>
    <property type="match status" value="1"/>
</dbReference>
<feature type="chain" id="PRO_5001508024" description="SGNH hydrolase-type esterase domain-containing protein" evidence="2">
    <location>
        <begin position="26"/>
        <end position="348"/>
    </location>
</feature>
<evidence type="ECO:0000256" key="1">
    <source>
        <dbReference type="ARBA" id="ARBA00008668"/>
    </source>
</evidence>
<dbReference type="STRING" id="4155.A0A022REX4"/>
<evidence type="ECO:0000313" key="3">
    <source>
        <dbReference type="EMBL" id="EYU38776.1"/>
    </source>
</evidence>
<evidence type="ECO:0000256" key="2">
    <source>
        <dbReference type="SAM" id="SignalP"/>
    </source>
</evidence>
<keyword evidence="2" id="KW-0732">Signal</keyword>
<dbReference type="PROSITE" id="PS01098">
    <property type="entry name" value="LIPASE_GDSL_SER"/>
    <property type="match status" value="1"/>
</dbReference>
<protein>
    <recommendedName>
        <fullName evidence="5">SGNH hydrolase-type esterase domain-containing protein</fullName>
    </recommendedName>
</protein>
<dbReference type="PROSITE" id="PS51257">
    <property type="entry name" value="PROKAR_LIPOPROTEIN"/>
    <property type="match status" value="1"/>
</dbReference>
<dbReference type="Proteomes" id="UP000030748">
    <property type="component" value="Unassembled WGS sequence"/>
</dbReference>
<dbReference type="Pfam" id="PF00657">
    <property type="entry name" value="Lipase_GDSL"/>
    <property type="match status" value="1"/>
</dbReference>
<dbReference type="AlphaFoldDB" id="A0A022REX4"/>
<sequence length="348" mass="38976">MKPLSLLFTVFFPLLLSCNNNIANAVIKLPRNATIPAVVVFGDSVVDTGMNNYIITIAKCNFPPYGQDFLGGKPTGRFSNGKVPADFLAEELGIKSYLPPYLDPSLQDEDFLPGLILRPSVFSLTDQLEMFKEYIAKLKKIAGDERTSYIIRESLVAVVIGNNDFLINYFMTPLRSLQYDVPSYTDLLMSYFSTFLQDLYQLGARRIAVFGLPPLGCLPLERTLRGGLGRNCFEEYNENARFFNNRLSDEVASHKSQFPDATITFADIYPAFLDIIQTPQKYGFKIADRGCCGTGTIELAILCTFACSNVEDYVFWDGAHPTEKAYGIIVRRVLDEYINNFICGKSSC</sequence>
<keyword evidence="4" id="KW-1185">Reference proteome</keyword>
<dbReference type="InterPro" id="IPR036514">
    <property type="entry name" value="SGNH_hydro_sf"/>
</dbReference>
<dbReference type="InterPro" id="IPR035669">
    <property type="entry name" value="SGNH_plant_lipase-like"/>
</dbReference>
<dbReference type="InterPro" id="IPR050592">
    <property type="entry name" value="GDSL_lipolytic_enzyme"/>
</dbReference>
<reference evidence="3 4" key="1">
    <citation type="journal article" date="2013" name="Proc. Natl. Acad. Sci. U.S.A.">
        <title>Fine-scale variation in meiotic recombination in Mimulus inferred from population shotgun sequencing.</title>
        <authorList>
            <person name="Hellsten U."/>
            <person name="Wright K.M."/>
            <person name="Jenkins J."/>
            <person name="Shu S."/>
            <person name="Yuan Y."/>
            <person name="Wessler S.R."/>
            <person name="Schmutz J."/>
            <person name="Willis J.H."/>
            <person name="Rokhsar D.S."/>
        </authorList>
    </citation>
    <scope>NUCLEOTIDE SEQUENCE [LARGE SCALE GENOMIC DNA]</scope>
    <source>
        <strain evidence="4">cv. DUN x IM62</strain>
    </source>
</reference>
<dbReference type="EMBL" id="KI630476">
    <property type="protein sequence ID" value="EYU38776.1"/>
    <property type="molecule type" value="Genomic_DNA"/>
</dbReference>
<dbReference type="SUPFAM" id="SSF52266">
    <property type="entry name" value="SGNH hydrolase"/>
    <property type="match status" value="1"/>
</dbReference>
<dbReference type="InterPro" id="IPR008265">
    <property type="entry name" value="Lipase_GDSL_AS"/>
</dbReference>
<dbReference type="GO" id="GO:0005576">
    <property type="term" value="C:extracellular region"/>
    <property type="evidence" value="ECO:0000318"/>
    <property type="project" value="GO_Central"/>
</dbReference>
<dbReference type="PhylomeDB" id="A0A022REX4"/>
<organism evidence="3 4">
    <name type="scientific">Erythranthe guttata</name>
    <name type="common">Yellow monkey flower</name>
    <name type="synonym">Mimulus guttatus</name>
    <dbReference type="NCBI Taxonomy" id="4155"/>
    <lineage>
        <taxon>Eukaryota</taxon>
        <taxon>Viridiplantae</taxon>
        <taxon>Streptophyta</taxon>
        <taxon>Embryophyta</taxon>
        <taxon>Tracheophyta</taxon>
        <taxon>Spermatophyta</taxon>
        <taxon>Magnoliopsida</taxon>
        <taxon>eudicotyledons</taxon>
        <taxon>Gunneridae</taxon>
        <taxon>Pentapetalae</taxon>
        <taxon>asterids</taxon>
        <taxon>lamiids</taxon>
        <taxon>Lamiales</taxon>
        <taxon>Phrymaceae</taxon>
        <taxon>Erythranthe</taxon>
    </lineage>
</organism>
<gene>
    <name evidence="3" type="ORF">MIMGU_mgv1a009257mg</name>
</gene>
<comment type="similarity">
    <text evidence="1">Belongs to the 'GDSL' lipolytic enzyme family.</text>
</comment>
<proteinExistence type="inferred from homology"/>
<dbReference type="InterPro" id="IPR001087">
    <property type="entry name" value="GDSL"/>
</dbReference>
<feature type="signal peptide" evidence="2">
    <location>
        <begin position="1"/>
        <end position="25"/>
    </location>
</feature>
<dbReference type="Gene3D" id="3.40.50.1110">
    <property type="entry name" value="SGNH hydrolase"/>
    <property type="match status" value="1"/>
</dbReference>
<evidence type="ECO:0000313" key="4">
    <source>
        <dbReference type="Proteomes" id="UP000030748"/>
    </source>
</evidence>
<evidence type="ECO:0008006" key="5">
    <source>
        <dbReference type="Google" id="ProtNLM"/>
    </source>
</evidence>
<dbReference type="PANTHER" id="PTHR45642">
    <property type="entry name" value="GDSL ESTERASE/LIPASE EXL3"/>
    <property type="match status" value="1"/>
</dbReference>
<dbReference type="GO" id="GO:0016298">
    <property type="term" value="F:lipase activity"/>
    <property type="evidence" value="ECO:0007669"/>
    <property type="project" value="InterPro"/>
</dbReference>
<dbReference type="GO" id="GO:0006629">
    <property type="term" value="P:lipid metabolic process"/>
    <property type="evidence" value="ECO:0007669"/>
    <property type="project" value="InterPro"/>
</dbReference>
<accession>A0A022REX4</accession>